<evidence type="ECO:0000256" key="3">
    <source>
        <dbReference type="ARBA" id="ARBA00022845"/>
    </source>
</evidence>
<reference evidence="4" key="1">
    <citation type="submission" date="2022-12" db="EMBL/GenBank/DDBJ databases">
        <title>Reference genome sequencing for broad-spectrum identification of bacterial and archaeal isolates by mass spectrometry.</title>
        <authorList>
            <person name="Sekiguchi Y."/>
            <person name="Tourlousse D.M."/>
        </authorList>
    </citation>
    <scope>NUCLEOTIDE SEQUENCE</scope>
    <source>
        <strain evidence="4">ASRB1</strain>
    </source>
</reference>
<gene>
    <name evidence="4" type="ORF">DAMNIGENAA_09570</name>
</gene>
<dbReference type="AlphaFoldDB" id="A0A9W6CVX0"/>
<sequence length="170" mass="19527">MLIETSRFGTLDVEESKFIRFPWGIPAFEDLKRFILMEHGSGPIHWLQAVDDPSVAFVVCPPEIPGVSYRIPPHKKEPIQLEDDQDLVILNLVSSMPDQNLLRFHVRNPLLFNTAMRLAYQWSIDPEDLPKYLETRNGVALSPDPEDPTGTAAFIYWKREKTEKARPVSK</sequence>
<dbReference type="GO" id="GO:0006417">
    <property type="term" value="P:regulation of translation"/>
    <property type="evidence" value="ECO:0007669"/>
    <property type="project" value="UniProtKB-KW"/>
</dbReference>
<dbReference type="Gene3D" id="2.30.290.10">
    <property type="entry name" value="BH3618-like"/>
    <property type="match status" value="1"/>
</dbReference>
<evidence type="ECO:0000313" key="4">
    <source>
        <dbReference type="EMBL" id="GLI33524.1"/>
    </source>
</evidence>
<keyword evidence="1" id="KW-0963">Cytoplasm</keyword>
<dbReference type="EMBL" id="BSDR01000001">
    <property type="protein sequence ID" value="GLI33524.1"/>
    <property type="molecule type" value="Genomic_DNA"/>
</dbReference>
<keyword evidence="3" id="KW-0810">Translation regulation</keyword>
<dbReference type="PANTHER" id="PTHR39190">
    <property type="entry name" value="FLAGELLAR ASSEMBLY FACTOR FLIW"/>
    <property type="match status" value="1"/>
</dbReference>
<protein>
    <recommendedName>
        <fullName evidence="6">Flagellar assembly factor FliW</fullName>
    </recommendedName>
</protein>
<evidence type="ECO:0000256" key="2">
    <source>
        <dbReference type="ARBA" id="ARBA00022795"/>
    </source>
</evidence>
<dbReference type="Proteomes" id="UP001144372">
    <property type="component" value="Unassembled WGS sequence"/>
</dbReference>
<keyword evidence="5" id="KW-1185">Reference proteome</keyword>
<accession>A0A9W6CVX0</accession>
<evidence type="ECO:0000256" key="1">
    <source>
        <dbReference type="ARBA" id="ARBA00022490"/>
    </source>
</evidence>
<evidence type="ECO:0008006" key="6">
    <source>
        <dbReference type="Google" id="ProtNLM"/>
    </source>
</evidence>
<dbReference type="InterPro" id="IPR003775">
    <property type="entry name" value="Flagellar_assembly_factor_FliW"/>
</dbReference>
<dbReference type="RefSeq" id="WP_281792561.1">
    <property type="nucleotide sequence ID" value="NZ_BSDR01000001.1"/>
</dbReference>
<name>A0A9W6CVX0_9BACT</name>
<dbReference type="SUPFAM" id="SSF141457">
    <property type="entry name" value="BH3618-like"/>
    <property type="match status" value="1"/>
</dbReference>
<dbReference type="GO" id="GO:0044780">
    <property type="term" value="P:bacterial-type flagellum assembly"/>
    <property type="evidence" value="ECO:0007669"/>
    <property type="project" value="InterPro"/>
</dbReference>
<comment type="caution">
    <text evidence="4">The sequence shown here is derived from an EMBL/GenBank/DDBJ whole genome shotgun (WGS) entry which is preliminary data.</text>
</comment>
<dbReference type="Pfam" id="PF02623">
    <property type="entry name" value="FliW"/>
    <property type="match status" value="1"/>
</dbReference>
<keyword evidence="2" id="KW-1005">Bacterial flagellum biogenesis</keyword>
<proteinExistence type="predicted"/>
<dbReference type="PANTHER" id="PTHR39190:SF1">
    <property type="entry name" value="FLAGELLAR ASSEMBLY FACTOR FLIW"/>
    <property type="match status" value="1"/>
</dbReference>
<organism evidence="4 5">
    <name type="scientific">Desulforhabdus amnigena</name>
    <dbReference type="NCBI Taxonomy" id="40218"/>
    <lineage>
        <taxon>Bacteria</taxon>
        <taxon>Pseudomonadati</taxon>
        <taxon>Thermodesulfobacteriota</taxon>
        <taxon>Syntrophobacteria</taxon>
        <taxon>Syntrophobacterales</taxon>
        <taxon>Syntrophobacteraceae</taxon>
        <taxon>Desulforhabdus</taxon>
    </lineage>
</organism>
<evidence type="ECO:0000313" key="5">
    <source>
        <dbReference type="Proteomes" id="UP001144372"/>
    </source>
</evidence>
<dbReference type="InterPro" id="IPR024046">
    <property type="entry name" value="Flagellar_assmbl_FliW_dom_sf"/>
</dbReference>